<feature type="domain" description="Carboxymuconolactone decarboxylase-like" evidence="1">
    <location>
        <begin position="26"/>
        <end position="95"/>
    </location>
</feature>
<evidence type="ECO:0000313" key="3">
    <source>
        <dbReference type="Proteomes" id="UP001157126"/>
    </source>
</evidence>
<evidence type="ECO:0000313" key="2">
    <source>
        <dbReference type="EMBL" id="GMA41133.1"/>
    </source>
</evidence>
<name>A0ABQ6IWR0_9MICO</name>
<dbReference type="InterPro" id="IPR003779">
    <property type="entry name" value="CMD-like"/>
</dbReference>
<dbReference type="SUPFAM" id="SSF69118">
    <property type="entry name" value="AhpD-like"/>
    <property type="match status" value="1"/>
</dbReference>
<dbReference type="RefSeq" id="WP_284304718.1">
    <property type="nucleotide sequence ID" value="NZ_BSUO01000001.1"/>
</dbReference>
<dbReference type="Proteomes" id="UP001157126">
    <property type="component" value="Unassembled WGS sequence"/>
</dbReference>
<reference evidence="3" key="1">
    <citation type="journal article" date="2019" name="Int. J. Syst. Evol. Microbiol.">
        <title>The Global Catalogue of Microorganisms (GCM) 10K type strain sequencing project: providing services to taxonomists for standard genome sequencing and annotation.</title>
        <authorList>
            <consortium name="The Broad Institute Genomics Platform"/>
            <consortium name="The Broad Institute Genome Sequencing Center for Infectious Disease"/>
            <person name="Wu L."/>
            <person name="Ma J."/>
        </authorList>
    </citation>
    <scope>NUCLEOTIDE SEQUENCE [LARGE SCALE GENOMIC DNA]</scope>
    <source>
        <strain evidence="3">NBRC 113072</strain>
    </source>
</reference>
<comment type="caution">
    <text evidence="2">The sequence shown here is derived from an EMBL/GenBank/DDBJ whole genome shotgun (WGS) entry which is preliminary data.</text>
</comment>
<dbReference type="Gene3D" id="1.20.1290.10">
    <property type="entry name" value="AhpD-like"/>
    <property type="match status" value="1"/>
</dbReference>
<dbReference type="NCBIfam" id="TIGR00778">
    <property type="entry name" value="ahpD_dom"/>
    <property type="match status" value="1"/>
</dbReference>
<keyword evidence="3" id="KW-1185">Reference proteome</keyword>
<accession>A0ABQ6IWR0</accession>
<dbReference type="InterPro" id="IPR029032">
    <property type="entry name" value="AhpD-like"/>
</dbReference>
<dbReference type="InterPro" id="IPR004675">
    <property type="entry name" value="AhpD_core"/>
</dbReference>
<proteinExistence type="predicted"/>
<gene>
    <name evidence="2" type="ORF">GCM10025883_31780</name>
</gene>
<dbReference type="PANTHER" id="PTHR34846">
    <property type="entry name" value="4-CARBOXYMUCONOLACTONE DECARBOXYLASE FAMILY PROTEIN (AFU_ORTHOLOGUE AFUA_6G11590)"/>
    <property type="match status" value="1"/>
</dbReference>
<evidence type="ECO:0000259" key="1">
    <source>
        <dbReference type="Pfam" id="PF02627"/>
    </source>
</evidence>
<protein>
    <submittedName>
        <fullName evidence="2">Alkyl hydroperoxide reductase AhpD</fullName>
    </submittedName>
</protein>
<sequence length="155" mass="16825">MEARLDPFTHDTLKRILPHVISAGRAASGALPERIAELVNIRASQINGCGACLDMHVKEALHAGETPLRVTLVGAWRETSVFTDQERAALALTEEGTRLADSTGVGDETWSDAARHFDDAELGALVAQIALINTFNRFNVMTRQQGGHYEVGQFA</sequence>
<dbReference type="PANTHER" id="PTHR34846:SF7">
    <property type="entry name" value="BLL7811 PROTEIN"/>
    <property type="match status" value="1"/>
</dbReference>
<dbReference type="Pfam" id="PF02627">
    <property type="entry name" value="CMD"/>
    <property type="match status" value="1"/>
</dbReference>
<dbReference type="EMBL" id="BSUO01000001">
    <property type="protein sequence ID" value="GMA41133.1"/>
    <property type="molecule type" value="Genomic_DNA"/>
</dbReference>
<organism evidence="2 3">
    <name type="scientific">Mobilicoccus caccae</name>
    <dbReference type="NCBI Taxonomy" id="1859295"/>
    <lineage>
        <taxon>Bacteria</taxon>
        <taxon>Bacillati</taxon>
        <taxon>Actinomycetota</taxon>
        <taxon>Actinomycetes</taxon>
        <taxon>Micrococcales</taxon>
        <taxon>Dermatophilaceae</taxon>
        <taxon>Mobilicoccus</taxon>
    </lineage>
</organism>